<dbReference type="STRING" id="990712.SAMN05216257_10389"/>
<dbReference type="GO" id="GO:0016787">
    <property type="term" value="F:hydrolase activity"/>
    <property type="evidence" value="ECO:0007669"/>
    <property type="project" value="UniProtKB-KW"/>
</dbReference>
<dbReference type="InterPro" id="IPR004843">
    <property type="entry name" value="Calcineurin-like_PHP"/>
</dbReference>
<sequence>MFESVQPTGATARTRLRLRILATTDLHLQLCAYDYFTGARRPNTGLAAAAALAQRLRREAPNTLFFDCGDFLQGTPMADFLAHWGGWQSGAHPMIAAMNAARYDAATLGNHDFDYGLGFLLRATRAARHPMVLANVATRLGPRPECDETLFPPYVLLRRDVTDDAGRHHELCVGVIGFAPPQLAAWNRRRLGGRLHTRDIVEAARAWVPRMREAGAELVVALSHSGIGESAHVCGMENAAVPLAAVEGVDVVVAGHQHDLFPRSPTEGTPAVDGEAGTLHGKPAVMAGAQGTHLGLIDLIMERHGRAWRIAGHQSRALPVAPLAAGAAASEVIAATEAAHRATLAHIHRPAGRSAAALTTHFALLGHAPTVRLLNAAQRWHMRPRLAAAGLDGLPLLSAAASARAGGRAGPQHYTNIPPGEISLRHLAEICPFPNTLAVLRITGADLRGWLERAASLFCQVTPGQTGQALVKDGAPPYDFDIIDGISYEIDLSRPESEGRVVNLRRHGQPVRDDAAFLMVTNSYRAAGGGRFPGTGGEAILESEDTSLEILTRFVEAHGTIVPASFPVWRFRPLGGAEVFFDTAPGAADHLEALEGFDITPEGPAPGGFMRFRLRL</sequence>
<dbReference type="GO" id="GO:0000166">
    <property type="term" value="F:nucleotide binding"/>
    <property type="evidence" value="ECO:0007669"/>
    <property type="project" value="UniProtKB-KW"/>
</dbReference>
<dbReference type="PRINTS" id="PR01607">
    <property type="entry name" value="APYRASEFAMLY"/>
</dbReference>
<proteinExistence type="inferred from homology"/>
<feature type="domain" description="5'-Nucleotidase C-terminal" evidence="4">
    <location>
        <begin position="370"/>
        <end position="533"/>
    </location>
</feature>
<evidence type="ECO:0000313" key="6">
    <source>
        <dbReference type="Proteomes" id="UP000199328"/>
    </source>
</evidence>
<dbReference type="Pfam" id="PF00149">
    <property type="entry name" value="Metallophos"/>
    <property type="match status" value="1"/>
</dbReference>
<feature type="domain" description="Calcineurin-like phosphoesterase" evidence="3">
    <location>
        <begin position="18"/>
        <end position="259"/>
    </location>
</feature>
<dbReference type="InterPro" id="IPR029052">
    <property type="entry name" value="Metallo-depent_PP-like"/>
</dbReference>
<name>A0A1G9CFB8_9RHOB</name>
<evidence type="ECO:0000313" key="5">
    <source>
        <dbReference type="EMBL" id="SDK50276.1"/>
    </source>
</evidence>
<dbReference type="AlphaFoldDB" id="A0A1G9CFB8"/>
<comment type="similarity">
    <text evidence="2">Belongs to the 5'-nucleotidase family.</text>
</comment>
<gene>
    <name evidence="5" type="ORF">SAMN05216257_10389</name>
</gene>
<keyword evidence="2" id="KW-0547">Nucleotide-binding</keyword>
<dbReference type="RefSeq" id="WP_092499667.1">
    <property type="nucleotide sequence ID" value="NZ_FNFV01000003.1"/>
</dbReference>
<dbReference type="Gene3D" id="3.90.780.10">
    <property type="entry name" value="5'-Nucleotidase, C-terminal domain"/>
    <property type="match status" value="1"/>
</dbReference>
<dbReference type="InterPro" id="IPR006179">
    <property type="entry name" value="5_nucleotidase/apyrase"/>
</dbReference>
<organism evidence="5 6">
    <name type="scientific">Meinhardsimonia xiamenensis</name>
    <dbReference type="NCBI Taxonomy" id="990712"/>
    <lineage>
        <taxon>Bacteria</taxon>
        <taxon>Pseudomonadati</taxon>
        <taxon>Pseudomonadota</taxon>
        <taxon>Alphaproteobacteria</taxon>
        <taxon>Rhodobacterales</taxon>
        <taxon>Paracoccaceae</taxon>
        <taxon>Meinhardsimonia</taxon>
    </lineage>
</organism>
<dbReference type="PANTHER" id="PTHR11575:SF6">
    <property type="entry name" value="2',3'-CYCLIC-NUCLEOTIDE 2'-PHOSPHODIESTERASE_3'-NUCLEOTIDASE"/>
    <property type="match status" value="1"/>
</dbReference>
<keyword evidence="2" id="KW-0378">Hydrolase</keyword>
<dbReference type="SUPFAM" id="SSF55816">
    <property type="entry name" value="5'-nucleotidase (syn. UDP-sugar hydrolase), C-terminal domain"/>
    <property type="match status" value="1"/>
</dbReference>
<dbReference type="Pfam" id="PF02872">
    <property type="entry name" value="5_nucleotid_C"/>
    <property type="match status" value="1"/>
</dbReference>
<evidence type="ECO:0000259" key="4">
    <source>
        <dbReference type="Pfam" id="PF02872"/>
    </source>
</evidence>
<accession>A0A1G9CFB8</accession>
<keyword evidence="6" id="KW-1185">Reference proteome</keyword>
<evidence type="ECO:0000256" key="2">
    <source>
        <dbReference type="RuleBase" id="RU362119"/>
    </source>
</evidence>
<dbReference type="OrthoDB" id="9803927at2"/>
<dbReference type="EMBL" id="FNFV01000003">
    <property type="protein sequence ID" value="SDK50276.1"/>
    <property type="molecule type" value="Genomic_DNA"/>
</dbReference>
<reference evidence="6" key="1">
    <citation type="submission" date="2016-10" db="EMBL/GenBank/DDBJ databases">
        <authorList>
            <person name="Varghese N."/>
            <person name="Submissions S."/>
        </authorList>
    </citation>
    <scope>NUCLEOTIDE SEQUENCE [LARGE SCALE GENOMIC DNA]</scope>
    <source>
        <strain evidence="6">CGMCC 1.10789</strain>
    </source>
</reference>
<dbReference type="SUPFAM" id="SSF56300">
    <property type="entry name" value="Metallo-dependent phosphatases"/>
    <property type="match status" value="1"/>
</dbReference>
<evidence type="ECO:0000259" key="3">
    <source>
        <dbReference type="Pfam" id="PF00149"/>
    </source>
</evidence>
<dbReference type="NCBIfam" id="NF006938">
    <property type="entry name" value="PRK09420.1"/>
    <property type="match status" value="1"/>
</dbReference>
<dbReference type="GO" id="GO:0030288">
    <property type="term" value="C:outer membrane-bounded periplasmic space"/>
    <property type="evidence" value="ECO:0007669"/>
    <property type="project" value="TreeGrafter"/>
</dbReference>
<protein>
    <submittedName>
        <fullName evidence="5">2',3'-cyclic-nucleotide 2'-phosphodiesterase / 3'-nucleotidase</fullName>
    </submittedName>
</protein>
<dbReference type="Proteomes" id="UP000199328">
    <property type="component" value="Unassembled WGS sequence"/>
</dbReference>
<dbReference type="InterPro" id="IPR008334">
    <property type="entry name" value="5'-Nucleotdase_C"/>
</dbReference>
<dbReference type="GO" id="GO:0009166">
    <property type="term" value="P:nucleotide catabolic process"/>
    <property type="evidence" value="ECO:0007669"/>
    <property type="project" value="InterPro"/>
</dbReference>
<evidence type="ECO:0000256" key="1">
    <source>
        <dbReference type="ARBA" id="ARBA00022729"/>
    </source>
</evidence>
<dbReference type="InterPro" id="IPR036907">
    <property type="entry name" value="5'-Nucleotdase_C_sf"/>
</dbReference>
<keyword evidence="1" id="KW-0732">Signal</keyword>
<dbReference type="Gene3D" id="3.60.21.10">
    <property type="match status" value="1"/>
</dbReference>
<dbReference type="PANTHER" id="PTHR11575">
    <property type="entry name" value="5'-NUCLEOTIDASE-RELATED"/>
    <property type="match status" value="1"/>
</dbReference>